<dbReference type="AlphaFoldDB" id="X1RET1"/>
<gene>
    <name evidence="1" type="ORF">S12H4_14023</name>
</gene>
<reference evidence="1" key="1">
    <citation type="journal article" date="2014" name="Front. Microbiol.">
        <title>High frequency of phylogenetically diverse reductive dehalogenase-homologous genes in deep subseafloor sedimentary metagenomes.</title>
        <authorList>
            <person name="Kawai M."/>
            <person name="Futagami T."/>
            <person name="Toyoda A."/>
            <person name="Takaki Y."/>
            <person name="Nishi S."/>
            <person name="Hori S."/>
            <person name="Arai W."/>
            <person name="Tsubouchi T."/>
            <person name="Morono Y."/>
            <person name="Uchiyama I."/>
            <person name="Ito T."/>
            <person name="Fujiyama A."/>
            <person name="Inagaki F."/>
            <person name="Takami H."/>
        </authorList>
    </citation>
    <scope>NUCLEOTIDE SEQUENCE</scope>
    <source>
        <strain evidence="1">Expedition CK06-06</strain>
    </source>
</reference>
<sequence>MQNPKSRLKPKGGTLFLLIFCVWLLIGAGIQAEQNSLDLTNISDVAKKDIKYFPTTVWKNSKRTFLDRNNLALLLLAGGGSLALHNTDADKNLNQNYRNHQAFDGLPDRFFKTLGSPGFHLAAAGYWYLQSINSNDDLNKSK</sequence>
<evidence type="ECO:0000313" key="1">
    <source>
        <dbReference type="EMBL" id="GAI79242.1"/>
    </source>
</evidence>
<organism evidence="1">
    <name type="scientific">marine sediment metagenome</name>
    <dbReference type="NCBI Taxonomy" id="412755"/>
    <lineage>
        <taxon>unclassified sequences</taxon>
        <taxon>metagenomes</taxon>
        <taxon>ecological metagenomes</taxon>
    </lineage>
</organism>
<protein>
    <submittedName>
        <fullName evidence="1">Uncharacterized protein</fullName>
    </submittedName>
</protein>
<dbReference type="EMBL" id="BARW01006676">
    <property type="protein sequence ID" value="GAI79242.1"/>
    <property type="molecule type" value="Genomic_DNA"/>
</dbReference>
<proteinExistence type="predicted"/>
<feature type="non-terminal residue" evidence="1">
    <location>
        <position position="142"/>
    </location>
</feature>
<name>X1RET1_9ZZZZ</name>
<accession>X1RET1</accession>
<comment type="caution">
    <text evidence="1">The sequence shown here is derived from an EMBL/GenBank/DDBJ whole genome shotgun (WGS) entry which is preliminary data.</text>
</comment>